<evidence type="ECO:0000256" key="1">
    <source>
        <dbReference type="SAM" id="Phobius"/>
    </source>
</evidence>
<name>A0A1G6MWP0_9BACI</name>
<accession>A0A1G6MWP0</accession>
<evidence type="ECO:0000313" key="3">
    <source>
        <dbReference type="Proteomes" id="UP000242662"/>
    </source>
</evidence>
<feature type="transmembrane region" description="Helical" evidence="1">
    <location>
        <begin position="157"/>
        <end position="181"/>
    </location>
</feature>
<keyword evidence="1" id="KW-0472">Membrane</keyword>
<sequence>MNDYRFKIRRFIEKESAVQWILVILGVLLYGFSIRLSLFEESISYGATLNKWDLVIHVMNNPYLWSFILLWLLWLSLRSTNSEFNYNVLVRMRSYKKWIISTLRLFFLRIILLVGCLVAVMIVLMIGVPSGLGWSDFALIQGEEHSMILAQGINHPLIAIIFHVLLLFLSGVTIHLFLTWIYLFTYKLFIVSVVAISYWVMFIVSFKWFPAEYSISNYWSLSQSYLSFGNLWAVFLVGMIFFIIALGLCETLDMNFKNKKGGRSIMMLLYLYREERNSE</sequence>
<evidence type="ECO:0008006" key="4">
    <source>
        <dbReference type="Google" id="ProtNLM"/>
    </source>
</evidence>
<dbReference type="OrthoDB" id="2356989at2"/>
<feature type="transmembrane region" description="Helical" evidence="1">
    <location>
        <begin position="98"/>
        <end position="126"/>
    </location>
</feature>
<keyword evidence="3" id="KW-1185">Reference proteome</keyword>
<evidence type="ECO:0000313" key="2">
    <source>
        <dbReference type="EMBL" id="SDC59980.1"/>
    </source>
</evidence>
<dbReference type="RefSeq" id="WP_090776429.1">
    <property type="nucleotide sequence ID" value="NZ_FMYM01000011.1"/>
</dbReference>
<feature type="transmembrane region" description="Helical" evidence="1">
    <location>
        <begin position="20"/>
        <end position="38"/>
    </location>
</feature>
<feature type="transmembrane region" description="Helical" evidence="1">
    <location>
        <begin position="58"/>
        <end position="77"/>
    </location>
</feature>
<dbReference type="Proteomes" id="UP000242662">
    <property type="component" value="Unassembled WGS sequence"/>
</dbReference>
<feature type="transmembrane region" description="Helical" evidence="1">
    <location>
        <begin position="229"/>
        <end position="249"/>
    </location>
</feature>
<organism evidence="2 3">
    <name type="scientific">Shouchella lonarensis</name>
    <dbReference type="NCBI Taxonomy" id="1464122"/>
    <lineage>
        <taxon>Bacteria</taxon>
        <taxon>Bacillati</taxon>
        <taxon>Bacillota</taxon>
        <taxon>Bacilli</taxon>
        <taxon>Bacillales</taxon>
        <taxon>Bacillaceae</taxon>
        <taxon>Shouchella</taxon>
    </lineage>
</organism>
<reference evidence="3" key="1">
    <citation type="submission" date="2016-09" db="EMBL/GenBank/DDBJ databases">
        <authorList>
            <person name="Varghese N."/>
            <person name="Submissions S."/>
        </authorList>
    </citation>
    <scope>NUCLEOTIDE SEQUENCE [LARGE SCALE GENOMIC DNA]</scope>
    <source>
        <strain evidence="3">25nlg</strain>
    </source>
</reference>
<feature type="transmembrane region" description="Helical" evidence="1">
    <location>
        <begin position="188"/>
        <end position="209"/>
    </location>
</feature>
<protein>
    <recommendedName>
        <fullName evidence="4">ABC-2 family transporter protein</fullName>
    </recommendedName>
</protein>
<dbReference type="EMBL" id="FMYM01000011">
    <property type="protein sequence ID" value="SDC59980.1"/>
    <property type="molecule type" value="Genomic_DNA"/>
</dbReference>
<keyword evidence="1" id="KW-0812">Transmembrane</keyword>
<gene>
    <name evidence="2" type="ORF">SAMN05421737_11124</name>
</gene>
<dbReference type="STRING" id="1464122.SAMN05421737_11124"/>
<keyword evidence="1" id="KW-1133">Transmembrane helix</keyword>
<dbReference type="AlphaFoldDB" id="A0A1G6MWP0"/>
<proteinExistence type="predicted"/>